<dbReference type="AlphaFoldDB" id="H2Z6D2"/>
<feature type="compositionally biased region" description="Polar residues" evidence="1">
    <location>
        <begin position="300"/>
        <end position="314"/>
    </location>
</feature>
<feature type="region of interest" description="Disordered" evidence="1">
    <location>
        <begin position="117"/>
        <end position="277"/>
    </location>
</feature>
<evidence type="ECO:0000313" key="3">
    <source>
        <dbReference type="Proteomes" id="UP000007875"/>
    </source>
</evidence>
<dbReference type="Ensembl" id="ENSCSAVT00000013293.1">
    <property type="protein sequence ID" value="ENSCSAVP00000013144.1"/>
    <property type="gene ID" value="ENSCSAVG00000007718.1"/>
</dbReference>
<feature type="region of interest" description="Disordered" evidence="1">
    <location>
        <begin position="289"/>
        <end position="338"/>
    </location>
</feature>
<feature type="compositionally biased region" description="Polar residues" evidence="1">
    <location>
        <begin position="191"/>
        <end position="244"/>
    </location>
</feature>
<dbReference type="InParanoid" id="H2Z6D2"/>
<dbReference type="GeneTree" id="ENSGT00660000097388"/>
<reference evidence="3" key="1">
    <citation type="submission" date="2003-08" db="EMBL/GenBank/DDBJ databases">
        <authorList>
            <person name="Birren B."/>
            <person name="Nusbaum C."/>
            <person name="Abebe A."/>
            <person name="Abouelleil A."/>
            <person name="Adekoya E."/>
            <person name="Ait-zahra M."/>
            <person name="Allen N."/>
            <person name="Allen T."/>
            <person name="An P."/>
            <person name="Anderson M."/>
            <person name="Anderson S."/>
            <person name="Arachchi H."/>
            <person name="Armbruster J."/>
            <person name="Bachantsang P."/>
            <person name="Baldwin J."/>
            <person name="Barry A."/>
            <person name="Bayul T."/>
            <person name="Blitshsteyn B."/>
            <person name="Bloom T."/>
            <person name="Blye J."/>
            <person name="Boguslavskiy L."/>
            <person name="Borowsky M."/>
            <person name="Boukhgalter B."/>
            <person name="Brunache A."/>
            <person name="Butler J."/>
            <person name="Calixte N."/>
            <person name="Calvo S."/>
            <person name="Camarata J."/>
            <person name="Campo K."/>
            <person name="Chang J."/>
            <person name="Cheshatsang Y."/>
            <person name="Citroen M."/>
            <person name="Collymore A."/>
            <person name="Considine T."/>
            <person name="Cook A."/>
            <person name="Cooke P."/>
            <person name="Corum B."/>
            <person name="Cuomo C."/>
            <person name="David R."/>
            <person name="Dawoe T."/>
            <person name="Degray S."/>
            <person name="Dodge S."/>
            <person name="Dooley K."/>
            <person name="Dorje P."/>
            <person name="Dorjee K."/>
            <person name="Dorris L."/>
            <person name="Duffey N."/>
            <person name="Dupes A."/>
            <person name="Elkins T."/>
            <person name="Engels R."/>
            <person name="Erickson J."/>
            <person name="Farina A."/>
            <person name="Faro S."/>
            <person name="Ferreira P."/>
            <person name="Fischer H."/>
            <person name="Fitzgerald M."/>
            <person name="Foley K."/>
            <person name="Gage D."/>
            <person name="Galagan J."/>
            <person name="Gearin G."/>
            <person name="Gnerre S."/>
            <person name="Gnirke A."/>
            <person name="Goyette A."/>
            <person name="Graham J."/>
            <person name="Grandbois E."/>
            <person name="Gyaltsen K."/>
            <person name="Hafez N."/>
            <person name="Hagopian D."/>
            <person name="Hagos B."/>
            <person name="Hall J."/>
            <person name="Hatcher B."/>
            <person name="Heller A."/>
            <person name="Higgins H."/>
            <person name="Honan T."/>
            <person name="Horn A."/>
            <person name="Houde N."/>
            <person name="Hughes L."/>
            <person name="Hulme W."/>
            <person name="Husby E."/>
            <person name="Iliev I."/>
            <person name="Jaffe D."/>
            <person name="Jones C."/>
            <person name="Kamal M."/>
            <person name="Kamat A."/>
            <person name="Kamvysselis M."/>
            <person name="Karlsson E."/>
            <person name="Kells C."/>
            <person name="Kieu A."/>
            <person name="Kisner P."/>
            <person name="Kodira C."/>
            <person name="Kulbokas E."/>
            <person name="Labutti K."/>
            <person name="Lama D."/>
            <person name="Landers T."/>
            <person name="Leger J."/>
            <person name="Levine S."/>
            <person name="Lewis D."/>
            <person name="Lewis T."/>
            <person name="Lindblad-toh K."/>
            <person name="Liu X."/>
            <person name="Lokyitsang T."/>
            <person name="Lokyitsang Y."/>
            <person name="Lucien O."/>
            <person name="Lui A."/>
            <person name="Ma L.J."/>
            <person name="Mabbitt R."/>
            <person name="Macdonald J."/>
            <person name="Maclean C."/>
            <person name="Major J."/>
            <person name="Manning J."/>
            <person name="Marabella R."/>
            <person name="Maru K."/>
            <person name="Matthews C."/>
            <person name="Mauceli E."/>
            <person name="Mccarthy M."/>
            <person name="Mcdonough S."/>
            <person name="Mcghee T."/>
            <person name="Meldrim J."/>
            <person name="Meneus L."/>
            <person name="Mesirov J."/>
            <person name="Mihalev A."/>
            <person name="Mihova T."/>
            <person name="Mikkelsen T."/>
            <person name="Mlenga V."/>
            <person name="Moru K."/>
            <person name="Mozes J."/>
            <person name="Mulrain L."/>
            <person name="Munson G."/>
            <person name="Naylor J."/>
            <person name="Newes C."/>
            <person name="Nguyen C."/>
            <person name="Nguyen N."/>
            <person name="Nguyen T."/>
            <person name="Nicol R."/>
            <person name="Nielsen C."/>
            <person name="Nizzari M."/>
            <person name="Norbu C."/>
            <person name="Norbu N."/>
            <person name="O'donnell P."/>
            <person name="Okoawo O."/>
            <person name="O'leary S."/>
            <person name="Omotosho B."/>
            <person name="O'neill K."/>
            <person name="Osman S."/>
            <person name="Parker S."/>
            <person name="Perrin D."/>
            <person name="Phunkhang P."/>
            <person name="Piqani B."/>
            <person name="Purcell S."/>
            <person name="Rachupka T."/>
            <person name="Ramasamy U."/>
            <person name="Rameau R."/>
            <person name="Ray V."/>
            <person name="Raymond C."/>
            <person name="Retta R."/>
            <person name="Richardson S."/>
            <person name="Rise C."/>
            <person name="Rodriguez J."/>
            <person name="Rogers J."/>
            <person name="Rogov P."/>
            <person name="Rutman M."/>
            <person name="Schupbach R."/>
            <person name="Seaman C."/>
            <person name="Settipalli S."/>
            <person name="Sharpe T."/>
            <person name="Sheridan J."/>
            <person name="Sherpa N."/>
            <person name="Shi J."/>
            <person name="Smirnov S."/>
            <person name="Smith C."/>
            <person name="Sougnez C."/>
            <person name="Spencer B."/>
            <person name="Stalker J."/>
            <person name="Stange-thomann N."/>
            <person name="Stavropoulos S."/>
            <person name="Stetson K."/>
            <person name="Stone C."/>
            <person name="Stone S."/>
            <person name="Stubbs M."/>
            <person name="Talamas J."/>
            <person name="Tchuinga P."/>
            <person name="Tenzing P."/>
            <person name="Tesfaye S."/>
            <person name="Theodore J."/>
            <person name="Thoulutsang Y."/>
            <person name="Topham K."/>
            <person name="Towey S."/>
            <person name="Tsamla T."/>
            <person name="Tsomo N."/>
            <person name="Vallee D."/>
            <person name="Vassiliev H."/>
            <person name="Venkataraman V."/>
            <person name="Vinson J."/>
            <person name="Vo A."/>
            <person name="Wade C."/>
            <person name="Wang S."/>
            <person name="Wangchuk T."/>
            <person name="Wangdi T."/>
            <person name="Whittaker C."/>
            <person name="Wilkinson J."/>
            <person name="Wu Y."/>
            <person name="Wyman D."/>
            <person name="Yadav S."/>
            <person name="Yang S."/>
            <person name="Yang X."/>
            <person name="Yeager S."/>
            <person name="Yee E."/>
            <person name="Young G."/>
            <person name="Zainoun J."/>
            <person name="Zembeck L."/>
            <person name="Zimmer A."/>
            <person name="Zody M."/>
            <person name="Lander E."/>
        </authorList>
    </citation>
    <scope>NUCLEOTIDE SEQUENCE [LARGE SCALE GENOMIC DNA]</scope>
</reference>
<feature type="compositionally biased region" description="Polar residues" evidence="1">
    <location>
        <begin position="150"/>
        <end position="171"/>
    </location>
</feature>
<reference evidence="2" key="2">
    <citation type="submission" date="2025-08" db="UniProtKB">
        <authorList>
            <consortium name="Ensembl"/>
        </authorList>
    </citation>
    <scope>IDENTIFICATION</scope>
</reference>
<reference evidence="2" key="3">
    <citation type="submission" date="2025-09" db="UniProtKB">
        <authorList>
            <consortium name="Ensembl"/>
        </authorList>
    </citation>
    <scope>IDENTIFICATION</scope>
</reference>
<name>H2Z6D2_CIOSA</name>
<dbReference type="OMA" id="CRDNSEV"/>
<organism evidence="2 3">
    <name type="scientific">Ciona savignyi</name>
    <name type="common">Pacific transparent sea squirt</name>
    <dbReference type="NCBI Taxonomy" id="51511"/>
    <lineage>
        <taxon>Eukaryota</taxon>
        <taxon>Metazoa</taxon>
        <taxon>Chordata</taxon>
        <taxon>Tunicata</taxon>
        <taxon>Ascidiacea</taxon>
        <taxon>Phlebobranchia</taxon>
        <taxon>Cionidae</taxon>
        <taxon>Ciona</taxon>
    </lineage>
</organism>
<proteinExistence type="predicted"/>
<evidence type="ECO:0000256" key="1">
    <source>
        <dbReference type="SAM" id="MobiDB-lite"/>
    </source>
</evidence>
<evidence type="ECO:0000313" key="2">
    <source>
        <dbReference type="Ensembl" id="ENSCSAVP00000013144.1"/>
    </source>
</evidence>
<feature type="compositionally biased region" description="Basic and acidic residues" evidence="1">
    <location>
        <begin position="134"/>
        <end position="146"/>
    </location>
</feature>
<protein>
    <submittedName>
        <fullName evidence="2">Uncharacterized protein</fullName>
    </submittedName>
</protein>
<accession>H2Z6D2</accession>
<keyword evidence="3" id="KW-1185">Reference proteome</keyword>
<dbReference type="HOGENOM" id="CLU_070968_0_0_1"/>
<sequence>SSISRRKVSSEVFGPVEIFKTPIRNNFRGRRCSDGTISSSDLRRTVTTLSALSSHVHQNGTRSNLNSPQGNFSTRAIHNKFLQSKTNLASKDYTTSPVKVLVKAPTQEALGKIESPLADKSNQELSSPKTVYRIKSDSNNHGDVFRVRSSGVTSSQVHRVPSAPTTLNTCPIFTDEKSKSLPRNCSPKRFPSQSKSRHQSATSESPGTGVQTHNRVPSRSNIKPTQRSQLDSVTETLSQKNDTSIGIRRSKSLLAKSPVLRRSPTLSHKSRSSYKELEGLVENNCRDNSEVVSHLPPKSPSNSHTQVDSNLTPTSRHKRTRSYQTRTTSRNKNWKPVV</sequence>
<dbReference type="Proteomes" id="UP000007875">
    <property type="component" value="Unassembled WGS sequence"/>
</dbReference>